<reference evidence="1" key="2">
    <citation type="journal article" date="2023" name="BMC Genomics">
        <title>Pest status, molecular evolution, and epigenetic factors derived from the genome assembly of Frankliniella fusca, a thysanopteran phytovirus vector.</title>
        <authorList>
            <person name="Catto M.A."/>
            <person name="Labadie P.E."/>
            <person name="Jacobson A.L."/>
            <person name="Kennedy G.G."/>
            <person name="Srinivasan R."/>
            <person name="Hunt B.G."/>
        </authorList>
    </citation>
    <scope>NUCLEOTIDE SEQUENCE</scope>
    <source>
        <strain evidence="1">PL_HMW_Pooled</strain>
    </source>
</reference>
<evidence type="ECO:0000313" key="1">
    <source>
        <dbReference type="EMBL" id="KAK3923803.1"/>
    </source>
</evidence>
<gene>
    <name evidence="1" type="ORF">KUF71_002212</name>
</gene>
<name>A0AAE1HM98_9NEOP</name>
<protein>
    <submittedName>
        <fullName evidence="1">Uncharacterized protein</fullName>
    </submittedName>
</protein>
<reference evidence="1" key="1">
    <citation type="submission" date="2021-07" db="EMBL/GenBank/DDBJ databases">
        <authorList>
            <person name="Catto M.A."/>
            <person name="Jacobson A."/>
            <person name="Kennedy G."/>
            <person name="Labadie P."/>
            <person name="Hunt B.G."/>
            <person name="Srinivasan R."/>
        </authorList>
    </citation>
    <scope>NUCLEOTIDE SEQUENCE</scope>
    <source>
        <strain evidence="1">PL_HMW_Pooled</strain>
        <tissue evidence="1">Head</tissue>
    </source>
</reference>
<evidence type="ECO:0000313" key="2">
    <source>
        <dbReference type="Proteomes" id="UP001219518"/>
    </source>
</evidence>
<comment type="caution">
    <text evidence="1">The sequence shown here is derived from an EMBL/GenBank/DDBJ whole genome shotgun (WGS) entry which is preliminary data.</text>
</comment>
<keyword evidence="2" id="KW-1185">Reference proteome</keyword>
<proteinExistence type="predicted"/>
<dbReference type="EMBL" id="JAHWGI010001149">
    <property type="protein sequence ID" value="KAK3923803.1"/>
    <property type="molecule type" value="Genomic_DNA"/>
</dbReference>
<sequence length="66" mass="6827">MWGGNDIIIIISPTLSAANVGQVCFGASAEDLWTFMQSGLNGLATDTISGSNLSVKSGPQLMRAIV</sequence>
<accession>A0AAE1HM98</accession>
<organism evidence="1 2">
    <name type="scientific">Frankliniella fusca</name>
    <dbReference type="NCBI Taxonomy" id="407009"/>
    <lineage>
        <taxon>Eukaryota</taxon>
        <taxon>Metazoa</taxon>
        <taxon>Ecdysozoa</taxon>
        <taxon>Arthropoda</taxon>
        <taxon>Hexapoda</taxon>
        <taxon>Insecta</taxon>
        <taxon>Pterygota</taxon>
        <taxon>Neoptera</taxon>
        <taxon>Paraneoptera</taxon>
        <taxon>Thysanoptera</taxon>
        <taxon>Terebrantia</taxon>
        <taxon>Thripoidea</taxon>
        <taxon>Thripidae</taxon>
        <taxon>Frankliniella</taxon>
    </lineage>
</organism>
<dbReference type="AlphaFoldDB" id="A0AAE1HM98"/>
<dbReference type="Proteomes" id="UP001219518">
    <property type="component" value="Unassembled WGS sequence"/>
</dbReference>